<dbReference type="GO" id="GO:0009164">
    <property type="term" value="P:nucleoside catabolic process"/>
    <property type="evidence" value="ECO:0007669"/>
    <property type="project" value="UniProtKB-ARBA"/>
</dbReference>
<evidence type="ECO:0000313" key="9">
    <source>
        <dbReference type="Proteomes" id="UP000244338"/>
    </source>
</evidence>
<dbReference type="EMBL" id="PEBX01000067">
    <property type="protein sequence ID" value="PTQ55835.1"/>
    <property type="molecule type" value="Genomic_DNA"/>
</dbReference>
<keyword evidence="4" id="KW-0328">Glycosyltransferase</keyword>
<dbReference type="Proteomes" id="UP000244338">
    <property type="component" value="Unassembled WGS sequence"/>
</dbReference>
<keyword evidence="5" id="KW-0808">Transferase</keyword>
<comment type="caution">
    <text evidence="8">The sequence shown here is derived from an EMBL/GenBank/DDBJ whole genome shotgun (WGS) entry which is preliminary data.</text>
</comment>
<proteinExistence type="inferred from homology"/>
<dbReference type="EC" id="2.4.2.3" evidence="2"/>
<dbReference type="CDD" id="cd17767">
    <property type="entry name" value="UP_EcUdp-like"/>
    <property type="match status" value="1"/>
</dbReference>
<evidence type="ECO:0000256" key="6">
    <source>
        <dbReference type="ARBA" id="ARBA00048447"/>
    </source>
</evidence>
<dbReference type="PANTHER" id="PTHR43691">
    <property type="entry name" value="URIDINE PHOSPHORYLASE"/>
    <property type="match status" value="1"/>
</dbReference>
<dbReference type="SUPFAM" id="SSF53167">
    <property type="entry name" value="Purine and uridine phosphorylases"/>
    <property type="match status" value="1"/>
</dbReference>
<dbReference type="PANTHER" id="PTHR43691:SF11">
    <property type="entry name" value="FI09636P-RELATED"/>
    <property type="match status" value="1"/>
</dbReference>
<dbReference type="InterPro" id="IPR035994">
    <property type="entry name" value="Nucleoside_phosphorylase_sf"/>
</dbReference>
<gene>
    <name evidence="8" type="ORF">BSOLF_1415</name>
</gene>
<evidence type="ECO:0000256" key="3">
    <source>
        <dbReference type="ARBA" id="ARBA00021980"/>
    </source>
</evidence>
<dbReference type="InterPro" id="IPR018016">
    <property type="entry name" value="Nucleoside_phosphorylase_CS"/>
</dbReference>
<name>A0A2R6XZI5_9BACL</name>
<evidence type="ECO:0000256" key="5">
    <source>
        <dbReference type="ARBA" id="ARBA00022679"/>
    </source>
</evidence>
<organism evidence="8 9">
    <name type="scientific">Candidatus Carbonibacillus altaicus</name>
    <dbReference type="NCBI Taxonomy" id="2163959"/>
    <lineage>
        <taxon>Bacteria</taxon>
        <taxon>Bacillati</taxon>
        <taxon>Bacillota</taxon>
        <taxon>Bacilli</taxon>
        <taxon>Bacillales</taxon>
        <taxon>Candidatus Carbonibacillus</taxon>
    </lineage>
</organism>
<feature type="domain" description="Nucleoside phosphorylase" evidence="7">
    <location>
        <begin position="17"/>
        <end position="203"/>
    </location>
</feature>
<comment type="similarity">
    <text evidence="1">Belongs to the PNP/UDP phosphorylase family.</text>
</comment>
<dbReference type="PROSITE" id="PS01232">
    <property type="entry name" value="PNP_UDP_1"/>
    <property type="match status" value="1"/>
</dbReference>
<dbReference type="Pfam" id="PF01048">
    <property type="entry name" value="PNP_UDP_1"/>
    <property type="match status" value="1"/>
</dbReference>
<evidence type="ECO:0000256" key="2">
    <source>
        <dbReference type="ARBA" id="ARBA00011888"/>
    </source>
</evidence>
<protein>
    <recommendedName>
        <fullName evidence="3">Uridine phosphorylase</fullName>
        <ecNumber evidence="2">2.4.2.3</ecNumber>
    </recommendedName>
</protein>
<evidence type="ECO:0000259" key="7">
    <source>
        <dbReference type="Pfam" id="PF01048"/>
    </source>
</evidence>
<dbReference type="GO" id="GO:0005829">
    <property type="term" value="C:cytosol"/>
    <property type="evidence" value="ECO:0007669"/>
    <property type="project" value="TreeGrafter"/>
</dbReference>
<evidence type="ECO:0000256" key="1">
    <source>
        <dbReference type="ARBA" id="ARBA00010456"/>
    </source>
</evidence>
<evidence type="ECO:0000256" key="4">
    <source>
        <dbReference type="ARBA" id="ARBA00022676"/>
    </source>
</evidence>
<dbReference type="InterPro" id="IPR000845">
    <property type="entry name" value="Nucleoside_phosphorylase_d"/>
</dbReference>
<dbReference type="AlphaFoldDB" id="A0A2R6XZI5"/>
<dbReference type="Gene3D" id="3.40.50.1580">
    <property type="entry name" value="Nucleoside phosphorylase domain"/>
    <property type="match status" value="1"/>
</dbReference>
<reference evidence="9" key="1">
    <citation type="journal article" date="2018" name="Sci. Rep.">
        <title>Lignite coal burning seam in the remote Altai Mountains harbors a hydrogen-driven thermophilic microbial community.</title>
        <authorList>
            <person name="Kadnikov V.V."/>
            <person name="Mardanov A.V."/>
            <person name="Ivasenko D.A."/>
            <person name="Antsiferov D.V."/>
            <person name="Beletsky A.V."/>
            <person name="Karnachuk O.V."/>
            <person name="Ravin N.V."/>
        </authorList>
    </citation>
    <scope>NUCLEOTIDE SEQUENCE [LARGE SCALE GENOMIC DNA]</scope>
</reference>
<dbReference type="GO" id="GO:0004850">
    <property type="term" value="F:uridine phosphorylase activity"/>
    <property type="evidence" value="ECO:0007669"/>
    <property type="project" value="UniProtKB-EC"/>
</dbReference>
<comment type="catalytic activity">
    <reaction evidence="6">
        <text>uridine + phosphate = alpha-D-ribose 1-phosphate + uracil</text>
        <dbReference type="Rhea" id="RHEA:24388"/>
        <dbReference type="ChEBI" id="CHEBI:16704"/>
        <dbReference type="ChEBI" id="CHEBI:17568"/>
        <dbReference type="ChEBI" id="CHEBI:43474"/>
        <dbReference type="ChEBI" id="CHEBI:57720"/>
        <dbReference type="EC" id="2.4.2.3"/>
    </reaction>
</comment>
<sequence length="247" mass="27160">MHVEVQPHIRIGEIEAKYALLPGDPGRVERVARYLDDPREVAYNREYRSVLGRYRGIPVLVISTGIGGPSVGIAVEELRRIGVTTMIRIGSCGALQPGIRLGDLVIANGAVRNDGTSDTYIERGYPAVPNADLLMTLLKTVKGLGFPYVCGLVRSHDSFYTDREEEIDRFWEVKGIVASDMETAALFVIGGLRKLRVASILNVVVEAEGELERGINQYVEEGNMSATGEEREIELALKTIFADANQK</sequence>
<accession>A0A2R6XZI5</accession>
<evidence type="ECO:0000313" key="8">
    <source>
        <dbReference type="EMBL" id="PTQ55835.1"/>
    </source>
</evidence>